<accession>A0A381R8U0</accession>
<organism evidence="1">
    <name type="scientific">marine metagenome</name>
    <dbReference type="NCBI Taxonomy" id="408172"/>
    <lineage>
        <taxon>unclassified sequences</taxon>
        <taxon>metagenomes</taxon>
        <taxon>ecological metagenomes</taxon>
    </lineage>
</organism>
<dbReference type="AlphaFoldDB" id="A0A381R8U0"/>
<feature type="non-terminal residue" evidence="1">
    <location>
        <position position="32"/>
    </location>
</feature>
<sequence>MSQVPSHQIRWPARIYYDGACPVCRASAASIQ</sequence>
<name>A0A381R8U0_9ZZZZ</name>
<proteinExistence type="predicted"/>
<reference evidence="1" key="1">
    <citation type="submission" date="2018-05" db="EMBL/GenBank/DDBJ databases">
        <authorList>
            <person name="Lanie J.A."/>
            <person name="Ng W.-L."/>
            <person name="Kazmierczak K.M."/>
            <person name="Andrzejewski T.M."/>
            <person name="Davidsen T.M."/>
            <person name="Wayne K.J."/>
            <person name="Tettelin H."/>
            <person name="Glass J.I."/>
            <person name="Rusch D."/>
            <person name="Podicherti R."/>
            <person name="Tsui H.-C.T."/>
            <person name="Winkler M.E."/>
        </authorList>
    </citation>
    <scope>NUCLEOTIDE SEQUENCE</scope>
</reference>
<dbReference type="EMBL" id="UINC01001673">
    <property type="protein sequence ID" value="SUZ86287.1"/>
    <property type="molecule type" value="Genomic_DNA"/>
</dbReference>
<evidence type="ECO:0000313" key="1">
    <source>
        <dbReference type="EMBL" id="SUZ86287.1"/>
    </source>
</evidence>
<gene>
    <name evidence="1" type="ORF">METZ01_LOCUS39141</name>
</gene>
<protein>
    <submittedName>
        <fullName evidence="1">Uncharacterized protein</fullName>
    </submittedName>
</protein>